<evidence type="ECO:0000313" key="3">
    <source>
        <dbReference type="EMBL" id="SEO28833.1"/>
    </source>
</evidence>
<feature type="region of interest" description="Disordered" evidence="1">
    <location>
        <begin position="31"/>
        <end position="57"/>
    </location>
</feature>
<evidence type="ECO:0000313" key="4">
    <source>
        <dbReference type="Proteomes" id="UP000198775"/>
    </source>
</evidence>
<dbReference type="PANTHER" id="PTHR35908">
    <property type="entry name" value="HYPOTHETICAL FUSION PROTEIN"/>
    <property type="match status" value="1"/>
</dbReference>
<keyword evidence="4" id="KW-1185">Reference proteome</keyword>
<organism evidence="3 4">
    <name type="scientific">Halorientalis persicus</name>
    <dbReference type="NCBI Taxonomy" id="1367881"/>
    <lineage>
        <taxon>Archaea</taxon>
        <taxon>Methanobacteriati</taxon>
        <taxon>Methanobacteriota</taxon>
        <taxon>Stenosarchaea group</taxon>
        <taxon>Halobacteria</taxon>
        <taxon>Halobacteriales</taxon>
        <taxon>Haloarculaceae</taxon>
        <taxon>Halorientalis</taxon>
    </lineage>
</organism>
<accession>A0A1H8NHI3</accession>
<evidence type="ECO:0000259" key="2">
    <source>
        <dbReference type="PROSITE" id="PS51819"/>
    </source>
</evidence>
<dbReference type="AlphaFoldDB" id="A0A1H8NHI3"/>
<dbReference type="InterPro" id="IPR041581">
    <property type="entry name" value="Glyoxalase_6"/>
</dbReference>
<dbReference type="PANTHER" id="PTHR35908:SF1">
    <property type="entry name" value="CONSERVED PROTEIN"/>
    <property type="match status" value="1"/>
</dbReference>
<sequence>MTELEFITFACSDPDELATFWAAALDGERRGLPPSLDPEIVDRSGDGPDLLFKQQPKGTERDLPIHLDLSTSDREATIERLRELGAAVRETKIEEYETHTATWTVMEDPEGNGFCVSEYQ</sequence>
<reference evidence="4" key="1">
    <citation type="submission" date="2016-10" db="EMBL/GenBank/DDBJ databases">
        <authorList>
            <person name="Varghese N."/>
            <person name="Submissions S."/>
        </authorList>
    </citation>
    <scope>NUCLEOTIDE SEQUENCE [LARGE SCALE GENOMIC DNA]</scope>
    <source>
        <strain evidence="4">IBRC-M 10043</strain>
    </source>
</reference>
<dbReference type="InterPro" id="IPR037523">
    <property type="entry name" value="VOC_core"/>
</dbReference>
<proteinExistence type="predicted"/>
<dbReference type="Gene3D" id="3.10.180.10">
    <property type="entry name" value="2,3-Dihydroxybiphenyl 1,2-Dioxygenase, domain 1"/>
    <property type="match status" value="1"/>
</dbReference>
<feature type="domain" description="VOC" evidence="2">
    <location>
        <begin position="3"/>
        <end position="119"/>
    </location>
</feature>
<gene>
    <name evidence="3" type="ORF">SAMN05216388_1010152</name>
</gene>
<protein>
    <recommendedName>
        <fullName evidence="2">VOC domain-containing protein</fullName>
    </recommendedName>
</protein>
<dbReference type="InterPro" id="IPR029068">
    <property type="entry name" value="Glyas_Bleomycin-R_OHBP_Dase"/>
</dbReference>
<dbReference type="Pfam" id="PF18029">
    <property type="entry name" value="Glyoxalase_6"/>
    <property type="match status" value="1"/>
</dbReference>
<dbReference type="Proteomes" id="UP000198775">
    <property type="component" value="Unassembled WGS sequence"/>
</dbReference>
<dbReference type="SUPFAM" id="SSF54593">
    <property type="entry name" value="Glyoxalase/Bleomycin resistance protein/Dihydroxybiphenyl dioxygenase"/>
    <property type="match status" value="1"/>
</dbReference>
<dbReference type="EMBL" id="FOCX01000010">
    <property type="protein sequence ID" value="SEO28833.1"/>
    <property type="molecule type" value="Genomic_DNA"/>
</dbReference>
<name>A0A1H8NHI3_9EURY</name>
<dbReference type="CDD" id="cd06587">
    <property type="entry name" value="VOC"/>
    <property type="match status" value="1"/>
</dbReference>
<evidence type="ECO:0000256" key="1">
    <source>
        <dbReference type="SAM" id="MobiDB-lite"/>
    </source>
</evidence>
<dbReference type="OrthoDB" id="225192at2157"/>
<dbReference type="PROSITE" id="PS51819">
    <property type="entry name" value="VOC"/>
    <property type="match status" value="1"/>
</dbReference>
<dbReference type="RefSeq" id="WP_092660493.1">
    <property type="nucleotide sequence ID" value="NZ_FOCX01000010.1"/>
</dbReference>